<evidence type="ECO:0000313" key="4">
    <source>
        <dbReference type="Proteomes" id="UP000182235"/>
    </source>
</evidence>
<dbReference type="InterPro" id="IPR018181">
    <property type="entry name" value="Heat_shock_70_CS"/>
</dbReference>
<dbReference type="Gene3D" id="3.30.420.40">
    <property type="match status" value="2"/>
</dbReference>
<keyword evidence="4" id="KW-1185">Reference proteome</keyword>
<protein>
    <recommendedName>
        <fullName evidence="5">Actin-related protein RO7</fullName>
    </recommendedName>
</protein>
<dbReference type="InterPro" id="IPR043129">
    <property type="entry name" value="ATPase_NBD"/>
</dbReference>
<dbReference type="STRING" id="1447872.A0A1J9QBK5"/>
<dbReference type="VEuPathDB" id="FungiDB:AJ78_06244"/>
<dbReference type="SUPFAM" id="SSF53067">
    <property type="entry name" value="Actin-like ATPase domain"/>
    <property type="match status" value="2"/>
</dbReference>
<accession>A0A1J9QBK5</accession>
<reference evidence="3 4" key="1">
    <citation type="submission" date="2015-07" db="EMBL/GenBank/DDBJ databases">
        <title>Emmonsia species relationships and genome sequence.</title>
        <authorList>
            <consortium name="The Broad Institute Genomics Platform"/>
            <person name="Cuomo C.A."/>
            <person name="Munoz J.F."/>
            <person name="Imamovic A."/>
            <person name="Priest M.E."/>
            <person name="Young S."/>
            <person name="Clay O.K."/>
            <person name="McEwen J.G."/>
        </authorList>
    </citation>
    <scope>NUCLEOTIDE SEQUENCE [LARGE SCALE GENOMIC DNA]</scope>
    <source>
        <strain evidence="3 4">UAMH 9510</strain>
    </source>
</reference>
<evidence type="ECO:0008006" key="5">
    <source>
        <dbReference type="Google" id="ProtNLM"/>
    </source>
</evidence>
<feature type="region of interest" description="Disordered" evidence="2">
    <location>
        <begin position="549"/>
        <end position="572"/>
    </location>
</feature>
<evidence type="ECO:0000313" key="3">
    <source>
        <dbReference type="EMBL" id="OJD13284.1"/>
    </source>
</evidence>
<evidence type="ECO:0000256" key="1">
    <source>
        <dbReference type="RuleBase" id="RU000487"/>
    </source>
</evidence>
<dbReference type="Pfam" id="PF00022">
    <property type="entry name" value="Actin"/>
    <property type="match status" value="1"/>
</dbReference>
<dbReference type="Proteomes" id="UP000182235">
    <property type="component" value="Unassembled WGS sequence"/>
</dbReference>
<comment type="similarity">
    <text evidence="1">Belongs to the actin family.</text>
</comment>
<name>A0A1J9QBK5_9EURO</name>
<dbReference type="EMBL" id="LGRN01000315">
    <property type="protein sequence ID" value="OJD13284.1"/>
    <property type="molecule type" value="Genomic_DNA"/>
</dbReference>
<dbReference type="SMART" id="SM00268">
    <property type="entry name" value="ACTIN"/>
    <property type="match status" value="1"/>
</dbReference>
<feature type="compositionally biased region" description="Polar residues" evidence="2">
    <location>
        <begin position="1"/>
        <end position="27"/>
    </location>
</feature>
<dbReference type="Gene3D" id="3.90.640.10">
    <property type="entry name" value="Actin, Chain A, domain 4"/>
    <property type="match status" value="1"/>
</dbReference>
<dbReference type="OrthoDB" id="337660at2759"/>
<feature type="compositionally biased region" description="Polar residues" evidence="2">
    <location>
        <begin position="439"/>
        <end position="474"/>
    </location>
</feature>
<gene>
    <name evidence="3" type="ORF">AJ78_06244</name>
</gene>
<comment type="caution">
    <text evidence="3">The sequence shown here is derived from an EMBL/GenBank/DDBJ whole genome shotgun (WGS) entry which is preliminary data.</text>
</comment>
<evidence type="ECO:0000256" key="2">
    <source>
        <dbReference type="SAM" id="MobiDB-lite"/>
    </source>
</evidence>
<feature type="region of interest" description="Disordered" evidence="2">
    <location>
        <begin position="1"/>
        <end position="43"/>
    </location>
</feature>
<dbReference type="InterPro" id="IPR004000">
    <property type="entry name" value="Actin"/>
</dbReference>
<sequence>MATASSSSGFDQRQSLTSTGTVRSSLRQGRPPLPGSPHTPQHRQILSSYAGSTSPGSSYRHEEDAVIFELGSRYLRAGFEGDSCPICVLGFGPEGGRRVGDYRGWIRTGGQNGTNSRKVSKSVDEWSKSYELWSMDIRDFDIGLFEDKIERTIREVYNKYLLTNAGSSRMVIVLPPIVPHPLLSSLLSTIFNRWRYPSITLLPGAAMAAISAGLRSALVVDIGWEETTVTSLYEYREIQSKRSTRAMKLLMHKMGSFLTKLEKSTEDGDELQNSDSDDGVIAVNFEWCEEIMTRLAWCKSKGIADEHRPGSSGESLAGVEDSHLSDSQVYNANIALPSPVGDGTADVNVPFCKFSEPVEEALFASGVDAKTLDDEEMPLDTLVYRSLLALPPDIRGACMSRIIFVGGGSNVPGIRQRIMDEVEFLVEKHGWDPVRGKNITRSPRQLQEISMNQQRPVSSTSNRSTQGDIQSEPTANFVDEKLGRASRDSKPYTHGILRQIESLGSWAGASLVASLKVKGIVEIEREKFLQHGIAGASRDSDLTHMAERRSGFGPGIGRPGGERSSWTLGEWG</sequence>
<dbReference type="PANTHER" id="PTHR11937">
    <property type="entry name" value="ACTIN"/>
    <property type="match status" value="1"/>
</dbReference>
<dbReference type="AlphaFoldDB" id="A0A1J9QBK5"/>
<feature type="region of interest" description="Disordered" evidence="2">
    <location>
        <begin position="436"/>
        <end position="478"/>
    </location>
</feature>
<proteinExistence type="inferred from homology"/>
<dbReference type="PROSITE" id="PS01036">
    <property type="entry name" value="HSP70_3"/>
    <property type="match status" value="1"/>
</dbReference>
<organism evidence="3 4">
    <name type="scientific">Emergomyces pasteurianus Ep9510</name>
    <dbReference type="NCBI Taxonomy" id="1447872"/>
    <lineage>
        <taxon>Eukaryota</taxon>
        <taxon>Fungi</taxon>
        <taxon>Dikarya</taxon>
        <taxon>Ascomycota</taxon>
        <taxon>Pezizomycotina</taxon>
        <taxon>Eurotiomycetes</taxon>
        <taxon>Eurotiomycetidae</taxon>
        <taxon>Onygenales</taxon>
        <taxon>Ajellomycetaceae</taxon>
        <taxon>Emergomyces</taxon>
    </lineage>
</organism>